<feature type="transmembrane region" description="Helical" evidence="7">
    <location>
        <begin position="177"/>
        <end position="197"/>
    </location>
</feature>
<dbReference type="Gene3D" id="1.20.1740.10">
    <property type="entry name" value="Amino acid/polyamine transporter I"/>
    <property type="match status" value="1"/>
</dbReference>
<evidence type="ECO:0000256" key="1">
    <source>
        <dbReference type="ARBA" id="ARBA00004141"/>
    </source>
</evidence>
<evidence type="ECO:0000256" key="2">
    <source>
        <dbReference type="ARBA" id="ARBA00022448"/>
    </source>
</evidence>
<dbReference type="GO" id="GO:0055085">
    <property type="term" value="P:transmembrane transport"/>
    <property type="evidence" value="ECO:0007669"/>
    <property type="project" value="InterPro"/>
</dbReference>
<keyword evidence="5 7" id="KW-1133">Transmembrane helix</keyword>
<evidence type="ECO:0000313" key="10">
    <source>
        <dbReference type="Proteomes" id="UP000031847"/>
    </source>
</evidence>
<feature type="transmembrane region" description="Helical" evidence="7">
    <location>
        <begin position="424"/>
        <end position="443"/>
    </location>
</feature>
<feature type="transmembrane region" description="Helical" evidence="7">
    <location>
        <begin position="229"/>
        <end position="251"/>
    </location>
</feature>
<dbReference type="PANTHER" id="PTHR43495:SF5">
    <property type="entry name" value="GAMMA-AMINOBUTYRIC ACID PERMEASE"/>
    <property type="match status" value="1"/>
</dbReference>
<dbReference type="AlphaFoldDB" id="A0A0B8QW05"/>
<accession>A0A0B8QW05</accession>
<keyword evidence="4" id="KW-0029">Amino-acid transport</keyword>
<evidence type="ECO:0000256" key="4">
    <source>
        <dbReference type="ARBA" id="ARBA00022970"/>
    </source>
</evidence>
<evidence type="ECO:0000256" key="7">
    <source>
        <dbReference type="SAM" id="Phobius"/>
    </source>
</evidence>
<reference evidence="9 10" key="1">
    <citation type="submission" date="2015-01" db="EMBL/GenBank/DDBJ databases">
        <title>Lactococcus lactis subsp.lactis JCM 5805 whole genome shotgun sequence.</title>
        <authorList>
            <person name="Fujii T."/>
            <person name="Tomita Y."/>
            <person name="Ikushima S."/>
            <person name="Fujiwara D."/>
        </authorList>
    </citation>
    <scope>NUCLEOTIDE SEQUENCE [LARGE SCALE GENOMIC DNA]</scope>
    <source>
        <strain evidence="9 10">JCM 5805</strain>
    </source>
</reference>
<keyword evidence="6 7" id="KW-0472">Membrane</keyword>
<proteinExistence type="predicted"/>
<feature type="transmembrane region" description="Helical" evidence="7">
    <location>
        <begin position="67"/>
        <end position="86"/>
    </location>
</feature>
<name>A0A0B8QW05_LACLL</name>
<feature type="transmembrane region" description="Helical" evidence="7">
    <location>
        <begin position="263"/>
        <end position="286"/>
    </location>
</feature>
<feature type="transmembrane region" description="Helical" evidence="7">
    <location>
        <begin position="391"/>
        <end position="415"/>
    </location>
</feature>
<evidence type="ECO:0000259" key="8">
    <source>
        <dbReference type="Pfam" id="PF00324"/>
    </source>
</evidence>
<feature type="transmembrane region" description="Helical" evidence="7">
    <location>
        <begin position="39"/>
        <end position="61"/>
    </location>
</feature>
<comment type="caution">
    <text evidence="9">The sequence shown here is derived from an EMBL/GenBank/DDBJ whole genome shotgun (WGS) entry which is preliminary data.</text>
</comment>
<evidence type="ECO:0000256" key="5">
    <source>
        <dbReference type="ARBA" id="ARBA00022989"/>
    </source>
</evidence>
<dbReference type="Pfam" id="PF00324">
    <property type="entry name" value="AA_permease"/>
    <property type="match status" value="1"/>
</dbReference>
<evidence type="ECO:0000256" key="6">
    <source>
        <dbReference type="ARBA" id="ARBA00023136"/>
    </source>
</evidence>
<dbReference type="PIRSF" id="PIRSF006060">
    <property type="entry name" value="AA_transporter"/>
    <property type="match status" value="1"/>
</dbReference>
<dbReference type="InterPro" id="IPR004841">
    <property type="entry name" value="AA-permease/SLC12A_dom"/>
</dbReference>
<gene>
    <name evidence="9" type="ORF">JCM5805K_2348</name>
</gene>
<dbReference type="PANTHER" id="PTHR43495">
    <property type="entry name" value="GABA PERMEASE"/>
    <property type="match status" value="1"/>
</dbReference>
<dbReference type="EMBL" id="BBSI01000036">
    <property type="protein sequence ID" value="GAM81227.1"/>
    <property type="molecule type" value="Genomic_DNA"/>
</dbReference>
<keyword evidence="3 7" id="KW-0812">Transmembrane</keyword>
<feature type="transmembrane region" description="Helical" evidence="7">
    <location>
        <begin position="449"/>
        <end position="467"/>
    </location>
</feature>
<dbReference type="Proteomes" id="UP000031847">
    <property type="component" value="Unassembled WGS sequence"/>
</dbReference>
<feature type="domain" description="Amino acid permease/ SLC12A" evidence="8">
    <location>
        <begin position="38"/>
        <end position="462"/>
    </location>
</feature>
<dbReference type="GO" id="GO:0016020">
    <property type="term" value="C:membrane"/>
    <property type="evidence" value="ECO:0007669"/>
    <property type="project" value="UniProtKB-SubCell"/>
</dbReference>
<protein>
    <submittedName>
        <fullName evidence="9">Gamma-aminobutyrate permease and related permeases</fullName>
    </submittedName>
</protein>
<dbReference type="GO" id="GO:0006865">
    <property type="term" value="P:amino acid transport"/>
    <property type="evidence" value="ECO:0007669"/>
    <property type="project" value="UniProtKB-KW"/>
</dbReference>
<feature type="transmembrane region" description="Helical" evidence="7">
    <location>
        <begin position="315"/>
        <end position="334"/>
    </location>
</feature>
<sequence>MLDEWKGTYKRKLCFHTLEKRNFMENSTGLKSSLKTRHIVMLSLGGAIGSGLFLGSGKVIAQAGPSVLLSYILAGLTLYVVMYGVGKMVIHQDEHKAGMAGVVAPFIGDHWAHFADWVYWATWMAVLIAEEAGVSTFLAMLIPGVPLWVFALIVAVLGTAINLWSVRAFAETEYWLAFIKVAVILILIALGIYLLVINDAHLGFVADTAQKVSTKSTAPSFAPNGFSGFLTSLLVVIFSFGGSELAAITVAETENPKVAIPRAIRGVLIRIISFYVIPIFLFLHLLPWSEVSNPDAASPFATIFARVGIPHTDKIVLVIIVIAIFSAVNSAIYATSRSLYSRIQGSNSYVGQRLGKLSKNQVPTNAILVSSFVLFIGVLLSAILGDGFWQFVAGSISFTISIVWILLLVAALVLYFKHKEVTNWFVKLATLVVLIALTIIFIMQIVTNPWTLSVFALVICLLSYFTYRKKKA</sequence>
<evidence type="ECO:0000313" key="9">
    <source>
        <dbReference type="EMBL" id="GAM81227.1"/>
    </source>
</evidence>
<keyword evidence="2" id="KW-0813">Transport</keyword>
<organism evidence="9 10">
    <name type="scientific">Lactococcus lactis subsp. lactis</name>
    <name type="common">Streptococcus lactis</name>
    <dbReference type="NCBI Taxonomy" id="1360"/>
    <lineage>
        <taxon>Bacteria</taxon>
        <taxon>Bacillati</taxon>
        <taxon>Bacillota</taxon>
        <taxon>Bacilli</taxon>
        <taxon>Lactobacillales</taxon>
        <taxon>Streptococcaceae</taxon>
        <taxon>Lactococcus</taxon>
    </lineage>
</organism>
<evidence type="ECO:0000256" key="3">
    <source>
        <dbReference type="ARBA" id="ARBA00022692"/>
    </source>
</evidence>
<feature type="transmembrane region" description="Helical" evidence="7">
    <location>
        <begin position="147"/>
        <end position="165"/>
    </location>
</feature>
<comment type="subcellular location">
    <subcellularLocation>
        <location evidence="1">Membrane</location>
        <topology evidence="1">Multi-pass membrane protein</topology>
    </subcellularLocation>
</comment>
<feature type="transmembrane region" description="Helical" evidence="7">
    <location>
        <begin position="366"/>
        <end position="385"/>
    </location>
</feature>